<protein>
    <recommendedName>
        <fullName evidence="3">F-box domain-containing protein</fullName>
    </recommendedName>
</protein>
<sequence>MLHLEFLDLPQEIRLQVYSYLLVVPAFGTPQFPGCHETPIYPQILAVCRVIHDEAKHLLYSRNTFIAHPTALSCRPRLRLYYDPISRPDLRLLIRSYYICLRLDCPPPYSAAKVQEAFTGVHRLTIDVIRPPRNDPHYEVLGLFEGVRGVNRPMVIGNVARFPEYAKWLQKSMSTPIGVDVKSFKWPEERNSAP</sequence>
<evidence type="ECO:0000313" key="1">
    <source>
        <dbReference type="EMBL" id="RDL31998.1"/>
    </source>
</evidence>
<name>A0A370TCM5_9HELO</name>
<dbReference type="AlphaFoldDB" id="A0A370TCM5"/>
<dbReference type="Proteomes" id="UP000254866">
    <property type="component" value="Unassembled WGS sequence"/>
</dbReference>
<proteinExistence type="predicted"/>
<accession>A0A370TCM5</accession>
<dbReference type="RefSeq" id="XP_031865930.1">
    <property type="nucleotide sequence ID" value="XM_032018023.1"/>
</dbReference>
<dbReference type="EMBL" id="NPIC01000011">
    <property type="protein sequence ID" value="RDL31998.1"/>
    <property type="molecule type" value="Genomic_DNA"/>
</dbReference>
<dbReference type="PANTHER" id="PTHR42085">
    <property type="entry name" value="F-BOX DOMAIN-CONTAINING PROTEIN"/>
    <property type="match status" value="1"/>
</dbReference>
<keyword evidence="2" id="KW-1185">Reference proteome</keyword>
<evidence type="ECO:0000313" key="2">
    <source>
        <dbReference type="Proteomes" id="UP000254866"/>
    </source>
</evidence>
<comment type="caution">
    <text evidence="1">The sequence shown here is derived from an EMBL/GenBank/DDBJ whole genome shotgun (WGS) entry which is preliminary data.</text>
</comment>
<gene>
    <name evidence="1" type="ORF">BP5553_09400</name>
</gene>
<dbReference type="GeneID" id="43602249"/>
<dbReference type="PANTHER" id="PTHR42085:SF4">
    <property type="entry name" value="F-BOX DOMAIN-CONTAINING PROTEIN"/>
    <property type="match status" value="1"/>
</dbReference>
<dbReference type="InterPro" id="IPR038883">
    <property type="entry name" value="AN11006-like"/>
</dbReference>
<evidence type="ECO:0008006" key="3">
    <source>
        <dbReference type="Google" id="ProtNLM"/>
    </source>
</evidence>
<reference evidence="1 2" key="1">
    <citation type="journal article" date="2018" name="IMA Fungus">
        <title>IMA Genome-F 9: Draft genome sequence of Annulohypoxylon stygium, Aspergillus mulundensis, Berkeleyomyces basicola (syn. Thielaviopsis basicola), Ceratocystis smalleyi, two Cercospora beticola strains, Coleophoma cylindrospora, Fusarium fracticaudum, Phialophora cf. hyalina, and Morchella septimelata.</title>
        <authorList>
            <person name="Wingfield B.D."/>
            <person name="Bills G.F."/>
            <person name="Dong Y."/>
            <person name="Huang W."/>
            <person name="Nel W.J."/>
            <person name="Swalarsk-Parry B.S."/>
            <person name="Vaghefi N."/>
            <person name="Wilken P.M."/>
            <person name="An Z."/>
            <person name="de Beer Z.W."/>
            <person name="De Vos L."/>
            <person name="Chen L."/>
            <person name="Duong T.A."/>
            <person name="Gao Y."/>
            <person name="Hammerbacher A."/>
            <person name="Kikkert J.R."/>
            <person name="Li Y."/>
            <person name="Li H."/>
            <person name="Li K."/>
            <person name="Li Q."/>
            <person name="Liu X."/>
            <person name="Ma X."/>
            <person name="Naidoo K."/>
            <person name="Pethybridge S.J."/>
            <person name="Sun J."/>
            <person name="Steenkamp E.T."/>
            <person name="van der Nest M.A."/>
            <person name="van Wyk S."/>
            <person name="Wingfield M.J."/>
            <person name="Xiong C."/>
            <person name="Yue Q."/>
            <person name="Zhang X."/>
        </authorList>
    </citation>
    <scope>NUCLEOTIDE SEQUENCE [LARGE SCALE GENOMIC DNA]</scope>
    <source>
        <strain evidence="1 2">BP 5553</strain>
    </source>
</reference>
<dbReference type="OrthoDB" id="2951834at2759"/>
<organism evidence="1 2">
    <name type="scientific">Venustampulla echinocandica</name>
    <dbReference type="NCBI Taxonomy" id="2656787"/>
    <lineage>
        <taxon>Eukaryota</taxon>
        <taxon>Fungi</taxon>
        <taxon>Dikarya</taxon>
        <taxon>Ascomycota</taxon>
        <taxon>Pezizomycotina</taxon>
        <taxon>Leotiomycetes</taxon>
        <taxon>Helotiales</taxon>
        <taxon>Pleuroascaceae</taxon>
        <taxon>Venustampulla</taxon>
    </lineage>
</organism>